<proteinExistence type="predicted"/>
<dbReference type="PANTHER" id="PTHR38436:SF1">
    <property type="entry name" value="ESTER CYCLASE"/>
    <property type="match status" value="1"/>
</dbReference>
<reference evidence="2" key="1">
    <citation type="journal article" date="2019" name="Int. J. Syst. Evol. Microbiol.">
        <title>The Global Catalogue of Microorganisms (GCM) 10K type strain sequencing project: providing services to taxonomists for standard genome sequencing and annotation.</title>
        <authorList>
            <consortium name="The Broad Institute Genomics Platform"/>
            <consortium name="The Broad Institute Genome Sequencing Center for Infectious Disease"/>
            <person name="Wu L."/>
            <person name="Ma J."/>
        </authorList>
    </citation>
    <scope>NUCLEOTIDE SEQUENCE [LARGE SCALE GENOMIC DNA]</scope>
    <source>
        <strain evidence="2">JCM 16022</strain>
    </source>
</reference>
<keyword evidence="2" id="KW-1185">Reference proteome</keyword>
<dbReference type="InterPro" id="IPR032710">
    <property type="entry name" value="NTF2-like_dom_sf"/>
</dbReference>
<dbReference type="Proteomes" id="UP001501771">
    <property type="component" value="Unassembled WGS sequence"/>
</dbReference>
<evidence type="ECO:0000313" key="2">
    <source>
        <dbReference type="Proteomes" id="UP001501771"/>
    </source>
</evidence>
<dbReference type="EMBL" id="BAAAQR010000005">
    <property type="protein sequence ID" value="GAA2145442.1"/>
    <property type="molecule type" value="Genomic_DNA"/>
</dbReference>
<dbReference type="RefSeq" id="WP_344150961.1">
    <property type="nucleotide sequence ID" value="NZ_BAAAQR010000005.1"/>
</dbReference>
<accession>A0ABP5LD92</accession>
<gene>
    <name evidence="1" type="ORF">GCM10009844_20140</name>
</gene>
<organism evidence="1 2">
    <name type="scientific">Nocardioides koreensis</name>
    <dbReference type="NCBI Taxonomy" id="433651"/>
    <lineage>
        <taxon>Bacteria</taxon>
        <taxon>Bacillati</taxon>
        <taxon>Actinomycetota</taxon>
        <taxon>Actinomycetes</taxon>
        <taxon>Propionibacteriales</taxon>
        <taxon>Nocardioidaceae</taxon>
        <taxon>Nocardioides</taxon>
    </lineage>
</organism>
<evidence type="ECO:0000313" key="1">
    <source>
        <dbReference type="EMBL" id="GAA2145442.1"/>
    </source>
</evidence>
<dbReference type="Pfam" id="PF07366">
    <property type="entry name" value="SnoaL"/>
    <property type="match status" value="1"/>
</dbReference>
<dbReference type="PANTHER" id="PTHR38436">
    <property type="entry name" value="POLYKETIDE CYCLASE SNOAL-LIKE DOMAIN"/>
    <property type="match status" value="1"/>
</dbReference>
<comment type="caution">
    <text evidence="1">The sequence shown here is derived from an EMBL/GenBank/DDBJ whole genome shotgun (WGS) entry which is preliminary data.</text>
</comment>
<sequence>MDNVATMNRMFELLNEGDIDGFGDLLTEDFVEHEETPGLEPTKEGVKQLFHMYRAAFPDLRMDAEELLPSGDKVVGRIRATGTHTGEGFLGLPATGKQVSIQLIDIIRFDDDGRACEHWGVQDELSLMQQLGAIPAVAPPA</sequence>
<dbReference type="SUPFAM" id="SSF54427">
    <property type="entry name" value="NTF2-like"/>
    <property type="match status" value="1"/>
</dbReference>
<dbReference type="Gene3D" id="3.10.450.50">
    <property type="match status" value="1"/>
</dbReference>
<name>A0ABP5LD92_9ACTN</name>
<protein>
    <submittedName>
        <fullName evidence="1">Ester cyclase</fullName>
    </submittedName>
</protein>
<dbReference type="InterPro" id="IPR009959">
    <property type="entry name" value="Cyclase_SnoaL-like"/>
</dbReference>